<feature type="transmembrane region" description="Helical" evidence="1">
    <location>
        <begin position="114"/>
        <end position="131"/>
    </location>
</feature>
<evidence type="ECO:0000313" key="3">
    <source>
        <dbReference type="Proteomes" id="UP000008632"/>
    </source>
</evidence>
<organism evidence="2 3">
    <name type="scientific">Pseudoxanthomonas suwonensis (strain 11-1)</name>
    <dbReference type="NCBI Taxonomy" id="743721"/>
    <lineage>
        <taxon>Bacteria</taxon>
        <taxon>Pseudomonadati</taxon>
        <taxon>Pseudomonadota</taxon>
        <taxon>Gammaproteobacteria</taxon>
        <taxon>Lysobacterales</taxon>
        <taxon>Lysobacteraceae</taxon>
        <taxon>Pseudoxanthomonas</taxon>
    </lineage>
</organism>
<feature type="transmembrane region" description="Helical" evidence="1">
    <location>
        <begin position="49"/>
        <end position="72"/>
    </location>
</feature>
<keyword evidence="1" id="KW-0472">Membrane</keyword>
<feature type="transmembrane region" description="Helical" evidence="1">
    <location>
        <begin position="275"/>
        <end position="304"/>
    </location>
</feature>
<dbReference type="KEGG" id="psu:Psesu_3000"/>
<name>E6WXC4_PSEUU</name>
<reference evidence="2 3" key="1">
    <citation type="submission" date="2011-01" db="EMBL/GenBank/DDBJ databases">
        <title>Complete sequence of Pseudoxanthomonas suwonensis 11-1.</title>
        <authorList>
            <consortium name="US DOE Joint Genome Institute"/>
            <person name="Lucas S."/>
            <person name="Copeland A."/>
            <person name="Lapidus A."/>
            <person name="Cheng J.-F."/>
            <person name="Goodwin L."/>
            <person name="Pitluck S."/>
            <person name="Teshima H."/>
            <person name="Detter J.C."/>
            <person name="Han C."/>
            <person name="Tapia R."/>
            <person name="Land M."/>
            <person name="Hauser L."/>
            <person name="Kyrpides N."/>
            <person name="Ivanova N."/>
            <person name="Ovchinnikova G."/>
            <person name="Siebers A.K."/>
            <person name="Allgaier M."/>
            <person name="Thelen M.P."/>
            <person name="Hugenholtz P."/>
            <person name="Gladden J."/>
            <person name="Woyke T."/>
        </authorList>
    </citation>
    <scope>NUCLEOTIDE SEQUENCE [LARGE SCALE GENOMIC DNA]</scope>
    <source>
        <strain evidence="3">11-1</strain>
    </source>
</reference>
<keyword evidence="1" id="KW-0812">Transmembrane</keyword>
<evidence type="ECO:0008006" key="4">
    <source>
        <dbReference type="Google" id="ProtNLM"/>
    </source>
</evidence>
<evidence type="ECO:0000313" key="2">
    <source>
        <dbReference type="EMBL" id="ADV28823.1"/>
    </source>
</evidence>
<feature type="transmembrane region" description="Helical" evidence="1">
    <location>
        <begin position="250"/>
        <end position="269"/>
    </location>
</feature>
<gene>
    <name evidence="2" type="ordered locus">Psesu_3000</name>
</gene>
<sequence length="488" mass="52993">MPVGEAAAYFVLSVLLIFAFAGSLAIGFFPISAAVLACAAIFFFFSRKFCLILVITATLFQNLIVATTAYAISDLEVFRASQAINFVIFAALGTLAGWILFWAKVPLLKRDRGTLLLCIGFICLLVAYAGYGTFRSTPGSVAAYFRQFSTVIFALVCGIHVGRDLDRRFVRAAISLFAFLVIVFGAIEIASPDQFYSMFGVEDFYKLKLPTEIAMHQADLIAESFTQTWLNFSGQYALDIESRKLLGPTLHNISFAYAAAIFALASLYYGRVILALLLIALLVFIGAKGPLIITVFSVSTYLLARTRSLKPRLIEAGVIGVALAYSTFVILYGISSLDIHVIGLLAGLNGLIDNPLGHGLGVGGNLSDMAREARNIVEYRNEGVPFAIESAMGVLMYQVGVFFVLLIIIFFRVIGSLRRAIPANPINTVFLTSAYFLLCNSFFQEEALSPAAGGLFFLLYGIVISQLPPEGAMTAISQSDRKLRAAIS</sequence>
<dbReference type="Proteomes" id="UP000008632">
    <property type="component" value="Chromosome"/>
</dbReference>
<feature type="transmembrane region" description="Helical" evidence="1">
    <location>
        <begin position="84"/>
        <end position="102"/>
    </location>
</feature>
<proteinExistence type="predicted"/>
<dbReference type="AlphaFoldDB" id="E6WXC4"/>
<accession>E6WXC4</accession>
<feature type="transmembrane region" description="Helical" evidence="1">
    <location>
        <begin position="169"/>
        <end position="190"/>
    </location>
</feature>
<evidence type="ECO:0000256" key="1">
    <source>
        <dbReference type="SAM" id="Phobius"/>
    </source>
</evidence>
<keyword evidence="3" id="KW-1185">Reference proteome</keyword>
<feature type="transmembrane region" description="Helical" evidence="1">
    <location>
        <begin position="143"/>
        <end position="162"/>
    </location>
</feature>
<feature type="transmembrane region" description="Helical" evidence="1">
    <location>
        <begin position="6"/>
        <end position="37"/>
    </location>
</feature>
<feature type="transmembrane region" description="Helical" evidence="1">
    <location>
        <begin position="395"/>
        <end position="414"/>
    </location>
</feature>
<feature type="transmembrane region" description="Helical" evidence="1">
    <location>
        <begin position="316"/>
        <end position="335"/>
    </location>
</feature>
<dbReference type="STRING" id="743721.Psesu_3000"/>
<dbReference type="EMBL" id="CP002446">
    <property type="protein sequence ID" value="ADV28823.1"/>
    <property type="molecule type" value="Genomic_DNA"/>
</dbReference>
<dbReference type="HOGENOM" id="CLU_526639_0_0_6"/>
<protein>
    <recommendedName>
        <fullName evidence="4">O-antigen ligase domain-containing protein</fullName>
    </recommendedName>
</protein>
<dbReference type="eggNOG" id="ENOG502ZAJE">
    <property type="taxonomic scope" value="Bacteria"/>
</dbReference>
<keyword evidence="1" id="KW-1133">Transmembrane helix</keyword>